<organism evidence="1 2">
    <name type="scientific">Brevibacillus agri</name>
    <dbReference type="NCBI Taxonomy" id="51101"/>
    <lineage>
        <taxon>Bacteria</taxon>
        <taxon>Bacillati</taxon>
        <taxon>Bacillota</taxon>
        <taxon>Bacilli</taxon>
        <taxon>Bacillales</taxon>
        <taxon>Paenibacillaceae</taxon>
        <taxon>Brevibacillus</taxon>
    </lineage>
</organism>
<evidence type="ECO:0000313" key="1">
    <source>
        <dbReference type="EMBL" id="RNB46156.1"/>
    </source>
</evidence>
<comment type="caution">
    <text evidence="1">The sequence shown here is derived from an EMBL/GenBank/DDBJ whole genome shotgun (WGS) entry which is preliminary data.</text>
</comment>
<accession>A0A3M8A4V1</accession>
<gene>
    <name evidence="1" type="ORF">EB820_25275</name>
</gene>
<evidence type="ECO:0000313" key="2">
    <source>
        <dbReference type="Proteomes" id="UP000276178"/>
    </source>
</evidence>
<dbReference type="EMBL" id="RHHN01000122">
    <property type="protein sequence ID" value="RNB46156.1"/>
    <property type="molecule type" value="Genomic_DNA"/>
</dbReference>
<sequence>MCEMGATWIKSARNFPILIPPLTYDKMKGVISSQTQSLVINNSRELDGFITQLFKELNLSVNLEIWNRKKEKFLESINQLLNKTSINEPLTSTNENEQKSNNLQSRTYLELVKKNNTYLQILNKDKGLDWLNGALRKMPSKINFMTNYPTRFESMPTHGDTFFIAIYNDNNDLVSRLYGIVEGCTSRKPISEIIYEADSGKVDYGFSSLAEFESYIKKQKHQSDEVFCVTLRDIKYNDFIIVEGLSKFSELKYSLHILNQGLDTIIVNNLIVFDDFDKLLYHRSKTEQVTMRKMDLF</sequence>
<dbReference type="Proteomes" id="UP000276178">
    <property type="component" value="Unassembled WGS sequence"/>
</dbReference>
<reference evidence="1 2" key="1">
    <citation type="submission" date="2018-10" db="EMBL/GenBank/DDBJ databases">
        <title>Phylogenomics of Brevibacillus.</title>
        <authorList>
            <person name="Dunlap C."/>
        </authorList>
    </citation>
    <scope>NUCLEOTIDE SEQUENCE [LARGE SCALE GENOMIC DNA]</scope>
    <source>
        <strain evidence="1 2">NRRL NRS 1219</strain>
    </source>
</reference>
<name>A0A3M8A4V1_9BACL</name>
<dbReference type="GeneID" id="82809051"/>
<proteinExistence type="predicted"/>
<protein>
    <submittedName>
        <fullName evidence="1">Uncharacterized protein</fullName>
    </submittedName>
</protein>
<dbReference type="AlphaFoldDB" id="A0A3M8A4V1"/>
<dbReference type="RefSeq" id="WP_122953499.1">
    <property type="nucleotide sequence ID" value="NZ_CP026363.1"/>
</dbReference>